<feature type="transmembrane region" description="Helical" evidence="1">
    <location>
        <begin position="86"/>
        <end position="111"/>
    </location>
</feature>
<accession>A0A5E4LTD6</accession>
<protein>
    <submittedName>
        <fullName evidence="2">Uncharacterized protein</fullName>
    </submittedName>
</protein>
<feature type="transmembrane region" description="Helical" evidence="1">
    <location>
        <begin position="234"/>
        <end position="253"/>
    </location>
</feature>
<keyword evidence="1" id="KW-0472">Membrane</keyword>
<feature type="transmembrane region" description="Helical" evidence="1">
    <location>
        <begin position="44"/>
        <end position="66"/>
    </location>
</feature>
<reference evidence="2 3" key="1">
    <citation type="submission" date="2019-08" db="EMBL/GenBank/DDBJ databases">
        <authorList>
            <person name="Vazquez-Campos X."/>
        </authorList>
    </citation>
    <scope>NUCLEOTIDE SEQUENCE [LARGE SCALE GENOMIC DNA]</scope>
    <source>
        <strain evidence="2">LFW-283_2</strain>
    </source>
</reference>
<evidence type="ECO:0000313" key="2">
    <source>
        <dbReference type="EMBL" id="VVC04861.1"/>
    </source>
</evidence>
<sequence>MRKIALILLLLSFAAFSAATDPQGTAQDWFTTATSSFVLELAKSWQILAAGAIFLSITLVAIAYMIGSGFEMPELQAWAKTEFNQIIVNALIVLSLFVVLGFIDILVIGLITETGAPPDGLDIPGCNLFLGGNSIGSVSCLKAVTTKYLDAEMYENIKSEARNILDNNVEDTQWIGRRFGLNCLSIVYCAQLGINMGFGGYYALYADMYAILFEHYATLLSFMGAQKFFVNEICFKMGPVVLAIGIVARSFFFTRKLGGLLMAAALGCMFFFPGMYIFDWLTLKLAINGDGVQDAYEDVCPAECKVPSPIAYIDEGGGNYLLINQSAQVADAFNDADWGALFASGNESATATADKGPYAGEVIHSCYWDVYKQCPIGCRELPYPTVPDCVKRNHDDIEIENEDGTTDTKREDVNVPLACSVVPDPCKIRRLVQVVDNAESDKCPTTCKVIPPLASTCNFNTMPDPAFVKTVIANADDNGRDELDYDLCLQSSYDCRMTRSNDTSWRPTKENAEDDAKDRCADAINCRSSLDAYQNCVYILPPVGRCNDLCGTCKAECRIVQFTSDKGSSFWSITPKTCKEEEEYNGDFNSDCNTCPEGCKVNLNELNTLRDQANDNGKCLSCPAQKMILSNSPALPPSYTAGSTCGLDVCPADYRLGIPRSACEMCIYSEEEYNYKPPINARCQDLCKPKNTRPQQDPSAFMKVGPTGLVGRTVIQDVSKYMIPVYLLPLFNVVATLIFIRSLSHFLGGDIEIPGLSKVF</sequence>
<evidence type="ECO:0000256" key="1">
    <source>
        <dbReference type="SAM" id="Phobius"/>
    </source>
</evidence>
<dbReference type="AlphaFoldDB" id="A0A5E4LTD6"/>
<name>A0A5E4LTD6_9ARCH</name>
<keyword evidence="1" id="KW-1133">Transmembrane helix</keyword>
<dbReference type="Proteomes" id="UP000789941">
    <property type="component" value="Unassembled WGS sequence"/>
</dbReference>
<proteinExistence type="predicted"/>
<gene>
    <name evidence="2" type="ORF">LFW2832_01156</name>
</gene>
<comment type="caution">
    <text evidence="2">The sequence shown here is derived from an EMBL/GenBank/DDBJ whole genome shotgun (WGS) entry which is preliminary data.</text>
</comment>
<evidence type="ECO:0000313" key="3">
    <source>
        <dbReference type="Proteomes" id="UP000789941"/>
    </source>
</evidence>
<organism evidence="2 3">
    <name type="scientific">Candidatus Bilamarchaeum dharawalense</name>
    <dbReference type="NCBI Taxonomy" id="2885759"/>
    <lineage>
        <taxon>Archaea</taxon>
        <taxon>Candidatus Micrarchaeota</taxon>
        <taxon>Candidatus Micrarchaeia</taxon>
        <taxon>Candidatus Anstonellales</taxon>
        <taxon>Candidatus Bilamarchaeaceae</taxon>
        <taxon>Candidatus Bilamarchaeum</taxon>
    </lineage>
</organism>
<dbReference type="EMBL" id="CABMJJ010000011">
    <property type="protein sequence ID" value="VVC04861.1"/>
    <property type="molecule type" value="Genomic_DNA"/>
</dbReference>
<feature type="transmembrane region" description="Helical" evidence="1">
    <location>
        <begin position="259"/>
        <end position="278"/>
    </location>
</feature>
<keyword evidence="1" id="KW-0812">Transmembrane</keyword>